<evidence type="ECO:0000256" key="7">
    <source>
        <dbReference type="ARBA" id="ARBA00022692"/>
    </source>
</evidence>
<feature type="domain" description="Histidine kinase" evidence="15">
    <location>
        <begin position="252"/>
        <end position="463"/>
    </location>
</feature>
<evidence type="ECO:0000256" key="9">
    <source>
        <dbReference type="ARBA" id="ARBA00022777"/>
    </source>
</evidence>
<evidence type="ECO:0000256" key="8">
    <source>
        <dbReference type="ARBA" id="ARBA00022741"/>
    </source>
</evidence>
<dbReference type="EC" id="2.7.13.3" evidence="3"/>
<dbReference type="Gene3D" id="1.10.287.130">
    <property type="match status" value="1"/>
</dbReference>
<reference evidence="17 18" key="1">
    <citation type="submission" date="2020-11" db="EMBL/GenBank/DDBJ databases">
        <title>Draft genome sequencing of a Lachnospiraceae strain isolated from anoxic soil subjected to BSD treatment.</title>
        <authorList>
            <person name="Uek A."/>
            <person name="Tonouchi A."/>
        </authorList>
    </citation>
    <scope>NUCLEOTIDE SEQUENCE [LARGE SCALE GENOMIC DNA]</scope>
    <source>
        <strain evidence="17 18">TB5</strain>
    </source>
</reference>
<evidence type="ECO:0000313" key="17">
    <source>
        <dbReference type="EMBL" id="BCN31948.1"/>
    </source>
</evidence>
<dbReference type="GO" id="GO:0000155">
    <property type="term" value="F:phosphorelay sensor kinase activity"/>
    <property type="evidence" value="ECO:0007669"/>
    <property type="project" value="InterPro"/>
</dbReference>
<comment type="catalytic activity">
    <reaction evidence="1">
        <text>ATP + protein L-histidine = ADP + protein N-phospho-L-histidine.</text>
        <dbReference type="EC" id="2.7.13.3"/>
    </reaction>
</comment>
<dbReference type="EMBL" id="AP024169">
    <property type="protein sequence ID" value="BCN31948.1"/>
    <property type="molecule type" value="Genomic_DNA"/>
</dbReference>
<dbReference type="InterPro" id="IPR003661">
    <property type="entry name" value="HisK_dim/P_dom"/>
</dbReference>
<dbReference type="GO" id="GO:0005886">
    <property type="term" value="C:plasma membrane"/>
    <property type="evidence" value="ECO:0007669"/>
    <property type="project" value="UniProtKB-SubCell"/>
</dbReference>
<evidence type="ECO:0000259" key="15">
    <source>
        <dbReference type="PROSITE" id="PS50109"/>
    </source>
</evidence>
<dbReference type="CDD" id="cd00082">
    <property type="entry name" value="HisKA"/>
    <property type="match status" value="1"/>
</dbReference>
<feature type="transmembrane region" description="Helical" evidence="14">
    <location>
        <begin position="12"/>
        <end position="36"/>
    </location>
</feature>
<dbReference type="InterPro" id="IPR005467">
    <property type="entry name" value="His_kinase_dom"/>
</dbReference>
<dbReference type="SMART" id="SM00388">
    <property type="entry name" value="HisKA"/>
    <property type="match status" value="1"/>
</dbReference>
<gene>
    <name evidence="17" type="ORF">bsdtb5_32430</name>
</gene>
<dbReference type="InterPro" id="IPR004358">
    <property type="entry name" value="Sig_transdc_His_kin-like_C"/>
</dbReference>
<dbReference type="Pfam" id="PF02518">
    <property type="entry name" value="HATPase_c"/>
    <property type="match status" value="1"/>
</dbReference>
<organism evidence="17 18">
    <name type="scientific">Anaeromicropila herbilytica</name>
    <dbReference type="NCBI Taxonomy" id="2785025"/>
    <lineage>
        <taxon>Bacteria</taxon>
        <taxon>Bacillati</taxon>
        <taxon>Bacillota</taxon>
        <taxon>Clostridia</taxon>
        <taxon>Lachnospirales</taxon>
        <taxon>Lachnospiraceae</taxon>
        <taxon>Anaeromicropila</taxon>
    </lineage>
</organism>
<keyword evidence="5" id="KW-0597">Phosphoprotein</keyword>
<dbReference type="Pfam" id="PF00512">
    <property type="entry name" value="HisKA"/>
    <property type="match status" value="1"/>
</dbReference>
<dbReference type="InterPro" id="IPR003660">
    <property type="entry name" value="HAMP_dom"/>
</dbReference>
<evidence type="ECO:0000256" key="4">
    <source>
        <dbReference type="ARBA" id="ARBA00022475"/>
    </source>
</evidence>
<evidence type="ECO:0000256" key="11">
    <source>
        <dbReference type="ARBA" id="ARBA00022989"/>
    </source>
</evidence>
<evidence type="ECO:0000256" key="13">
    <source>
        <dbReference type="ARBA" id="ARBA00023136"/>
    </source>
</evidence>
<feature type="domain" description="HAMP" evidence="16">
    <location>
        <begin position="191"/>
        <end position="244"/>
    </location>
</feature>
<keyword evidence="12" id="KW-0902">Two-component regulatory system</keyword>
<dbReference type="GO" id="GO:0005524">
    <property type="term" value="F:ATP binding"/>
    <property type="evidence" value="ECO:0007669"/>
    <property type="project" value="UniProtKB-KW"/>
</dbReference>
<dbReference type="InterPro" id="IPR050398">
    <property type="entry name" value="HssS/ArlS-like"/>
</dbReference>
<keyword evidence="10" id="KW-0067">ATP-binding</keyword>
<evidence type="ECO:0000259" key="16">
    <source>
        <dbReference type="PROSITE" id="PS50885"/>
    </source>
</evidence>
<dbReference type="InterPro" id="IPR003594">
    <property type="entry name" value="HATPase_dom"/>
</dbReference>
<dbReference type="InterPro" id="IPR036890">
    <property type="entry name" value="HATPase_C_sf"/>
</dbReference>
<sequence>MKKNTQISLKVKLIISYITISLFLVISLITIARYIIYNQFEDYVLKNQAKNTRQIVEQVKKAYGNSTKLPNKALLNNIGQNAIDKGFAIRIEDKNDSILWCMDPSLCGHMLSDIEHNMNRLYSNFSGDYVEKSYLINSDGGNQATLILRYYGPFYYNNTEVEFISMLNYTFLIGAIVALVLSVVIGLFMANRISGPIYKVIDKTRKIEQGNYKDVIEITSNTKEVKQLIHSVNSLANTLENQTSFKKRLARDYAHEFRTPLASLQSNLEAMIDGIWEADKERLESLYEEILRLTRMVGNIDSLVSVEENIVLEKSNFDLKEFINKIVINFESILFEKKIEVQLEGPSPVLYADKDKIGQVFINLLSNAIKYSKENSLIQIHIQETKKNIIFSVKDYGIGIEKAEINLIFEHLYRTDQSRASATGGSGVGLAIVKSIVLAHGGNIEVRSEVGKGSEFIVHLPKK</sequence>
<dbReference type="SUPFAM" id="SSF158472">
    <property type="entry name" value="HAMP domain-like"/>
    <property type="match status" value="1"/>
</dbReference>
<dbReference type="KEGG" id="ahb:bsdtb5_32430"/>
<proteinExistence type="predicted"/>
<keyword evidence="6" id="KW-0808">Transferase</keyword>
<dbReference type="PROSITE" id="PS50109">
    <property type="entry name" value="HIS_KIN"/>
    <property type="match status" value="1"/>
</dbReference>
<dbReference type="FunFam" id="3.30.565.10:FF:000006">
    <property type="entry name" value="Sensor histidine kinase WalK"/>
    <property type="match status" value="1"/>
</dbReference>
<dbReference type="PANTHER" id="PTHR45528:SF1">
    <property type="entry name" value="SENSOR HISTIDINE KINASE CPXA"/>
    <property type="match status" value="1"/>
</dbReference>
<keyword evidence="4" id="KW-1003">Cell membrane</keyword>
<keyword evidence="9 17" id="KW-0418">Kinase</keyword>
<keyword evidence="8" id="KW-0547">Nucleotide-binding</keyword>
<evidence type="ECO:0000256" key="12">
    <source>
        <dbReference type="ARBA" id="ARBA00023012"/>
    </source>
</evidence>
<dbReference type="Gene3D" id="6.10.340.10">
    <property type="match status" value="1"/>
</dbReference>
<evidence type="ECO:0000256" key="5">
    <source>
        <dbReference type="ARBA" id="ARBA00022553"/>
    </source>
</evidence>
<evidence type="ECO:0000313" key="18">
    <source>
        <dbReference type="Proteomes" id="UP000595897"/>
    </source>
</evidence>
<evidence type="ECO:0000256" key="10">
    <source>
        <dbReference type="ARBA" id="ARBA00022840"/>
    </source>
</evidence>
<dbReference type="SUPFAM" id="SSF55874">
    <property type="entry name" value="ATPase domain of HSP90 chaperone/DNA topoisomerase II/histidine kinase"/>
    <property type="match status" value="1"/>
</dbReference>
<evidence type="ECO:0000256" key="1">
    <source>
        <dbReference type="ARBA" id="ARBA00000085"/>
    </source>
</evidence>
<dbReference type="Pfam" id="PF00672">
    <property type="entry name" value="HAMP"/>
    <property type="match status" value="1"/>
</dbReference>
<keyword evidence="11 14" id="KW-1133">Transmembrane helix</keyword>
<evidence type="ECO:0000256" key="6">
    <source>
        <dbReference type="ARBA" id="ARBA00022679"/>
    </source>
</evidence>
<evidence type="ECO:0000256" key="2">
    <source>
        <dbReference type="ARBA" id="ARBA00004651"/>
    </source>
</evidence>
<dbReference type="PROSITE" id="PS50885">
    <property type="entry name" value="HAMP"/>
    <property type="match status" value="1"/>
</dbReference>
<dbReference type="Gene3D" id="3.30.565.10">
    <property type="entry name" value="Histidine kinase-like ATPase, C-terminal domain"/>
    <property type="match status" value="1"/>
</dbReference>
<dbReference type="SMART" id="SM00387">
    <property type="entry name" value="HATPase_c"/>
    <property type="match status" value="1"/>
</dbReference>
<keyword evidence="7 14" id="KW-0812">Transmembrane</keyword>
<keyword evidence="18" id="KW-1185">Reference proteome</keyword>
<dbReference type="Proteomes" id="UP000595897">
    <property type="component" value="Chromosome"/>
</dbReference>
<feature type="transmembrane region" description="Helical" evidence="14">
    <location>
        <begin position="169"/>
        <end position="190"/>
    </location>
</feature>
<name>A0A7R7ENB0_9FIRM</name>
<evidence type="ECO:0000256" key="14">
    <source>
        <dbReference type="SAM" id="Phobius"/>
    </source>
</evidence>
<dbReference type="SUPFAM" id="SSF47384">
    <property type="entry name" value="Homodimeric domain of signal transducing histidine kinase"/>
    <property type="match status" value="1"/>
</dbReference>
<dbReference type="RefSeq" id="WP_271713035.1">
    <property type="nucleotide sequence ID" value="NZ_AP024169.1"/>
</dbReference>
<keyword evidence="13 14" id="KW-0472">Membrane</keyword>
<protein>
    <recommendedName>
        <fullName evidence="3">histidine kinase</fullName>
        <ecNumber evidence="3">2.7.13.3</ecNumber>
    </recommendedName>
</protein>
<dbReference type="AlphaFoldDB" id="A0A7R7ENB0"/>
<comment type="subcellular location">
    <subcellularLocation>
        <location evidence="2">Cell membrane</location>
        <topology evidence="2">Multi-pass membrane protein</topology>
    </subcellularLocation>
</comment>
<dbReference type="InterPro" id="IPR036097">
    <property type="entry name" value="HisK_dim/P_sf"/>
</dbReference>
<dbReference type="PANTHER" id="PTHR45528">
    <property type="entry name" value="SENSOR HISTIDINE KINASE CPXA"/>
    <property type="match status" value="1"/>
</dbReference>
<dbReference type="PRINTS" id="PR00344">
    <property type="entry name" value="BCTRLSENSOR"/>
</dbReference>
<accession>A0A7R7ENB0</accession>
<evidence type="ECO:0000256" key="3">
    <source>
        <dbReference type="ARBA" id="ARBA00012438"/>
    </source>
</evidence>